<evidence type="ECO:0000259" key="4">
    <source>
        <dbReference type="PROSITE" id="PS50883"/>
    </source>
</evidence>
<dbReference type="Pfam" id="PF00990">
    <property type="entry name" value="GGDEF"/>
    <property type="match status" value="1"/>
</dbReference>
<dbReference type="InterPro" id="IPR029787">
    <property type="entry name" value="Nucleotide_cyclase"/>
</dbReference>
<gene>
    <name evidence="6" type="ORF">H6G97_03085</name>
</gene>
<dbReference type="InterPro" id="IPR043128">
    <property type="entry name" value="Rev_trsase/Diguanyl_cyclase"/>
</dbReference>
<keyword evidence="7" id="KW-1185">Reference proteome</keyword>
<dbReference type="RefSeq" id="WP_190939249.1">
    <property type="nucleotide sequence ID" value="NZ_JACJSI010000004.1"/>
</dbReference>
<feature type="coiled-coil region" evidence="2">
    <location>
        <begin position="145"/>
        <end position="175"/>
    </location>
</feature>
<evidence type="ECO:0000259" key="5">
    <source>
        <dbReference type="PROSITE" id="PS50887"/>
    </source>
</evidence>
<dbReference type="InterPro" id="IPR001789">
    <property type="entry name" value="Sig_transdc_resp-reg_receiver"/>
</dbReference>
<dbReference type="SMART" id="SM00052">
    <property type="entry name" value="EAL"/>
    <property type="match status" value="1"/>
</dbReference>
<dbReference type="PANTHER" id="PTHR44757">
    <property type="entry name" value="DIGUANYLATE CYCLASE DGCP"/>
    <property type="match status" value="1"/>
</dbReference>
<keyword evidence="1" id="KW-0597">Phosphoprotein</keyword>
<feature type="domain" description="EAL" evidence="4">
    <location>
        <begin position="353"/>
        <end position="609"/>
    </location>
</feature>
<accession>A0ABR8DIL9</accession>
<dbReference type="SMART" id="SM00448">
    <property type="entry name" value="REC"/>
    <property type="match status" value="1"/>
</dbReference>
<dbReference type="PANTHER" id="PTHR44757:SF2">
    <property type="entry name" value="BIOFILM ARCHITECTURE MAINTENANCE PROTEIN MBAA"/>
    <property type="match status" value="1"/>
</dbReference>
<comment type="caution">
    <text evidence="6">The sequence shown here is derived from an EMBL/GenBank/DDBJ whole genome shotgun (WGS) entry which is preliminary data.</text>
</comment>
<dbReference type="PROSITE" id="PS50887">
    <property type="entry name" value="GGDEF"/>
    <property type="match status" value="1"/>
</dbReference>
<dbReference type="SUPFAM" id="SSF141868">
    <property type="entry name" value="EAL domain-like"/>
    <property type="match status" value="1"/>
</dbReference>
<dbReference type="SMART" id="SM00267">
    <property type="entry name" value="GGDEF"/>
    <property type="match status" value="1"/>
</dbReference>
<dbReference type="Gene3D" id="3.30.70.270">
    <property type="match status" value="1"/>
</dbReference>
<evidence type="ECO:0000313" key="7">
    <source>
        <dbReference type="Proteomes" id="UP000623440"/>
    </source>
</evidence>
<keyword evidence="2" id="KW-0175">Coiled coil</keyword>
<dbReference type="NCBIfam" id="TIGR00254">
    <property type="entry name" value="GGDEF"/>
    <property type="match status" value="1"/>
</dbReference>
<dbReference type="Gene3D" id="3.20.20.450">
    <property type="entry name" value="EAL domain"/>
    <property type="match status" value="1"/>
</dbReference>
<evidence type="ECO:0000256" key="1">
    <source>
        <dbReference type="PROSITE-ProRule" id="PRU00169"/>
    </source>
</evidence>
<dbReference type="EMBL" id="JACJSI010000004">
    <property type="protein sequence ID" value="MBD2528597.1"/>
    <property type="molecule type" value="Genomic_DNA"/>
</dbReference>
<dbReference type="Pfam" id="PF00072">
    <property type="entry name" value="Response_reg"/>
    <property type="match status" value="1"/>
</dbReference>
<dbReference type="Gene3D" id="3.40.50.2300">
    <property type="match status" value="1"/>
</dbReference>
<proteinExistence type="predicted"/>
<dbReference type="InterPro" id="IPR000160">
    <property type="entry name" value="GGDEF_dom"/>
</dbReference>
<dbReference type="SUPFAM" id="SSF55073">
    <property type="entry name" value="Nucleotide cyclase"/>
    <property type="match status" value="1"/>
</dbReference>
<evidence type="ECO:0000259" key="3">
    <source>
        <dbReference type="PROSITE" id="PS50110"/>
    </source>
</evidence>
<dbReference type="InterPro" id="IPR011006">
    <property type="entry name" value="CheY-like_superfamily"/>
</dbReference>
<evidence type="ECO:0000256" key="2">
    <source>
        <dbReference type="SAM" id="Coils"/>
    </source>
</evidence>
<dbReference type="InterPro" id="IPR052155">
    <property type="entry name" value="Biofilm_reg_signaling"/>
</dbReference>
<sequence length="611" mass="70058">MNYDHLDPNKKDILIIDDMADNLRVLSSILTREGYNVRKALNWQMAQTATQTLLPDLILLDIMMPEVDGYEICQTFKAWDLTADIPVIFISALDDVIDKVKAFKVGGVDYITKPFEFQEVLVRVQNQLALRSARLEILKLNVELEHRVKQRTGELEKTLQKLQEEINSRQKLQSQLLNIALHDSLTGLPNRVLFIRRLENALNRAKQEYSYQFAVLFLDCDRFKVINDSLGHPVGDELLIAIGRRLQACLIPIDTLARLGGDEFGILLENITDINIAIQVAERIIQQLSLTFKLSRYEVFMNASIGISWGNKDYDRPEYLLRDADTAMYRAKAQGRAKYHVFNPAMHQEAIQLLELENDLRRAVERREFLVYYQPIVSLTTGRISGFEALVRWQHPIRGMVFPIEFIPVAEETGLINAINTWVLQSACHQLSIWQHHPVTPEPLTISVNLSARLFLQPNFVEQIDRIIYENKIDPEYLELEITESVIMENTNAIKITLQQLKQRKIKLIMDDFGTGYSSLSYLHSFPLDALKIDKSFVNRMQDNKENMGLVPAMIGIANSMGMSAIAEGVETQEQLDQLRSLNCNFAQGYLFSRPIEQQLVLELLAASPQW</sequence>
<dbReference type="CDD" id="cd01948">
    <property type="entry name" value="EAL"/>
    <property type="match status" value="1"/>
</dbReference>
<feature type="modified residue" description="4-aspartylphosphate" evidence="1">
    <location>
        <position position="61"/>
    </location>
</feature>
<name>A0ABR8DIL9_9NOSO</name>
<protein>
    <submittedName>
        <fullName evidence="6">EAL domain-containing protein</fullName>
    </submittedName>
</protein>
<dbReference type="CDD" id="cd01949">
    <property type="entry name" value="GGDEF"/>
    <property type="match status" value="1"/>
</dbReference>
<dbReference type="PROSITE" id="PS50883">
    <property type="entry name" value="EAL"/>
    <property type="match status" value="1"/>
</dbReference>
<dbReference type="Proteomes" id="UP000623440">
    <property type="component" value="Unassembled WGS sequence"/>
</dbReference>
<dbReference type="Pfam" id="PF00563">
    <property type="entry name" value="EAL"/>
    <property type="match status" value="1"/>
</dbReference>
<evidence type="ECO:0000313" key="6">
    <source>
        <dbReference type="EMBL" id="MBD2528597.1"/>
    </source>
</evidence>
<dbReference type="PROSITE" id="PS50110">
    <property type="entry name" value="RESPONSE_REGULATORY"/>
    <property type="match status" value="1"/>
</dbReference>
<feature type="domain" description="Response regulatory" evidence="3">
    <location>
        <begin position="12"/>
        <end position="128"/>
    </location>
</feature>
<dbReference type="SUPFAM" id="SSF52172">
    <property type="entry name" value="CheY-like"/>
    <property type="match status" value="1"/>
</dbReference>
<feature type="domain" description="GGDEF" evidence="5">
    <location>
        <begin position="211"/>
        <end position="344"/>
    </location>
</feature>
<reference evidence="6 7" key="1">
    <citation type="journal article" date="2020" name="ISME J.">
        <title>Comparative genomics reveals insights into cyanobacterial evolution and habitat adaptation.</title>
        <authorList>
            <person name="Chen M.Y."/>
            <person name="Teng W.K."/>
            <person name="Zhao L."/>
            <person name="Hu C.X."/>
            <person name="Zhou Y.K."/>
            <person name="Han B.P."/>
            <person name="Song L.R."/>
            <person name="Shu W.S."/>
        </authorList>
    </citation>
    <scope>NUCLEOTIDE SEQUENCE [LARGE SCALE GENOMIC DNA]</scope>
    <source>
        <strain evidence="6 7">FACHB-838</strain>
    </source>
</reference>
<organism evidence="6 7">
    <name type="scientific">Nostoc flagelliforme FACHB-838</name>
    <dbReference type="NCBI Taxonomy" id="2692904"/>
    <lineage>
        <taxon>Bacteria</taxon>
        <taxon>Bacillati</taxon>
        <taxon>Cyanobacteriota</taxon>
        <taxon>Cyanophyceae</taxon>
        <taxon>Nostocales</taxon>
        <taxon>Nostocaceae</taxon>
        <taxon>Nostoc</taxon>
    </lineage>
</organism>
<dbReference type="InterPro" id="IPR001633">
    <property type="entry name" value="EAL_dom"/>
</dbReference>
<dbReference type="InterPro" id="IPR035919">
    <property type="entry name" value="EAL_sf"/>
</dbReference>